<keyword evidence="2" id="KW-0255">Endonuclease</keyword>
<evidence type="ECO:0000313" key="2">
    <source>
        <dbReference type="EMBL" id="MFC7062760.1"/>
    </source>
</evidence>
<dbReference type="Proteomes" id="UP001596410">
    <property type="component" value="Unassembled WGS sequence"/>
</dbReference>
<keyword evidence="2" id="KW-0378">Hydrolase</keyword>
<proteinExistence type="predicted"/>
<protein>
    <submittedName>
        <fullName evidence="2">Endonuclease domain-containing protein</fullName>
    </submittedName>
</protein>
<dbReference type="PANTHER" id="PTHR38590:SF1">
    <property type="entry name" value="BLL0828 PROTEIN"/>
    <property type="match status" value="1"/>
</dbReference>
<organism evidence="2 3">
    <name type="scientific">Halobacillus seohaensis</name>
    <dbReference type="NCBI Taxonomy" id="447421"/>
    <lineage>
        <taxon>Bacteria</taxon>
        <taxon>Bacillati</taxon>
        <taxon>Bacillota</taxon>
        <taxon>Bacilli</taxon>
        <taxon>Bacillales</taxon>
        <taxon>Bacillaceae</taxon>
        <taxon>Halobacillus</taxon>
    </lineage>
</organism>
<accession>A0ABW2EKA3</accession>
<dbReference type="InterPro" id="IPR011335">
    <property type="entry name" value="Restrct_endonuc-II-like"/>
</dbReference>
<dbReference type="InterPro" id="IPR047216">
    <property type="entry name" value="Endonuclease_DUF559_bact"/>
</dbReference>
<keyword evidence="2" id="KW-0540">Nuclease</keyword>
<evidence type="ECO:0000313" key="3">
    <source>
        <dbReference type="Proteomes" id="UP001596410"/>
    </source>
</evidence>
<keyword evidence="3" id="KW-1185">Reference proteome</keyword>
<dbReference type="Pfam" id="PF18741">
    <property type="entry name" value="MTES_1575"/>
    <property type="match status" value="1"/>
</dbReference>
<dbReference type="InterPro" id="IPR049468">
    <property type="entry name" value="Restrct_endonuc-II-like_dom"/>
</dbReference>
<sequence>MSEFIVSVVLFLLMVFTIFCFNRFQYDPEPVEASEFAKCESPIERRLYNGLTSAGLYPRAQWPEGRYRIDIAFPGKKIAIEADGKAFHSTPEQKAHDRKKDRYLRSKGWTVLRFTGSRIHRNLPAVVERIDRELTKKNQAE</sequence>
<gene>
    <name evidence="2" type="ORF">ACFQIC_12945</name>
</gene>
<reference evidence="3" key="1">
    <citation type="journal article" date="2019" name="Int. J. Syst. Evol. Microbiol.">
        <title>The Global Catalogue of Microorganisms (GCM) 10K type strain sequencing project: providing services to taxonomists for standard genome sequencing and annotation.</title>
        <authorList>
            <consortium name="The Broad Institute Genomics Platform"/>
            <consortium name="The Broad Institute Genome Sequencing Center for Infectious Disease"/>
            <person name="Wu L."/>
            <person name="Ma J."/>
        </authorList>
    </citation>
    <scope>NUCLEOTIDE SEQUENCE [LARGE SCALE GENOMIC DNA]</scope>
    <source>
        <strain evidence="3">CGMCC 4.1621</strain>
    </source>
</reference>
<dbReference type="EMBL" id="JBHSZV010000032">
    <property type="protein sequence ID" value="MFC7062760.1"/>
    <property type="molecule type" value="Genomic_DNA"/>
</dbReference>
<dbReference type="SUPFAM" id="SSF52980">
    <property type="entry name" value="Restriction endonuclease-like"/>
    <property type="match status" value="1"/>
</dbReference>
<comment type="caution">
    <text evidence="2">The sequence shown here is derived from an EMBL/GenBank/DDBJ whole genome shotgun (WGS) entry which is preliminary data.</text>
</comment>
<dbReference type="PANTHER" id="PTHR38590">
    <property type="entry name" value="BLL0828 PROTEIN"/>
    <property type="match status" value="1"/>
</dbReference>
<feature type="domain" description="Restriction endonuclease type II-like" evidence="1">
    <location>
        <begin position="44"/>
        <end position="134"/>
    </location>
</feature>
<dbReference type="GO" id="GO:0004519">
    <property type="term" value="F:endonuclease activity"/>
    <property type="evidence" value="ECO:0007669"/>
    <property type="project" value="UniProtKB-KW"/>
</dbReference>
<evidence type="ECO:0000259" key="1">
    <source>
        <dbReference type="Pfam" id="PF18741"/>
    </source>
</evidence>
<name>A0ABW2EKA3_9BACI</name>
<dbReference type="Gene3D" id="3.40.960.10">
    <property type="entry name" value="VSR Endonuclease"/>
    <property type="match status" value="1"/>
</dbReference>